<organism evidence="13">
    <name type="scientific">Nothobranchius pienaari</name>
    <dbReference type="NCBI Taxonomy" id="704102"/>
    <lineage>
        <taxon>Eukaryota</taxon>
        <taxon>Metazoa</taxon>
        <taxon>Chordata</taxon>
        <taxon>Craniata</taxon>
        <taxon>Vertebrata</taxon>
        <taxon>Euteleostomi</taxon>
        <taxon>Actinopterygii</taxon>
        <taxon>Neopterygii</taxon>
        <taxon>Teleostei</taxon>
        <taxon>Neoteleostei</taxon>
        <taxon>Acanthomorphata</taxon>
        <taxon>Ovalentaria</taxon>
        <taxon>Atherinomorphae</taxon>
        <taxon>Cyprinodontiformes</taxon>
        <taxon>Nothobranchiidae</taxon>
        <taxon>Nothobranchius</taxon>
    </lineage>
</organism>
<evidence type="ECO:0000313" key="13">
    <source>
        <dbReference type="EMBL" id="SBR47803.1"/>
    </source>
</evidence>
<evidence type="ECO:0000256" key="10">
    <source>
        <dbReference type="PIRSR" id="PIRSR600407-2"/>
    </source>
</evidence>
<dbReference type="EC" id="3.6.1.15" evidence="3"/>
<dbReference type="GO" id="GO:0017111">
    <property type="term" value="F:ribonucleoside triphosphate phosphatase activity"/>
    <property type="evidence" value="ECO:0007669"/>
    <property type="project" value="UniProtKB-EC"/>
</dbReference>
<comment type="similarity">
    <text evidence="2 11">Belongs to the GDA1/CD39 NTPase family.</text>
</comment>
<evidence type="ECO:0000256" key="4">
    <source>
        <dbReference type="ARBA" id="ARBA00022692"/>
    </source>
</evidence>
<evidence type="ECO:0000256" key="11">
    <source>
        <dbReference type="RuleBase" id="RU003833"/>
    </source>
</evidence>
<evidence type="ECO:0000256" key="3">
    <source>
        <dbReference type="ARBA" id="ARBA00012445"/>
    </source>
</evidence>
<evidence type="ECO:0000256" key="1">
    <source>
        <dbReference type="ARBA" id="ARBA00004127"/>
    </source>
</evidence>
<dbReference type="GO" id="GO:0045134">
    <property type="term" value="F:UDP phosphatase activity"/>
    <property type="evidence" value="ECO:0007669"/>
    <property type="project" value="TreeGrafter"/>
</dbReference>
<proteinExistence type="inferred from homology"/>
<keyword evidence="8" id="KW-0325">Glycoprotein</keyword>
<dbReference type="Gene3D" id="3.30.420.40">
    <property type="match status" value="1"/>
</dbReference>
<evidence type="ECO:0000256" key="5">
    <source>
        <dbReference type="ARBA" id="ARBA00022801"/>
    </source>
</evidence>
<sequence>MGRISFSCLFPASWHFSLSSQVLPRLLAPSLRQLLFISLVIFLIGLVYLLLAAARGHASFLTKENNFHRRLARVTDLDATDTSNPNLNFGLVVDCGSSGSRVFVYCWPQHNGNPRELLDIRQMKDVHRKPVVMKIKPGISELAKTPERASDYIKPLLSFAAQHIPKYKHQETPLYILCTAGMRILPESQQEALLEDLRTDIPVDFNFLFSDSHVEVISGKQEGVYAWIGINFVLGRFNHVHDDEDAVVEVHVPGNDQQVALRRKRTAGVLDMGGVSTQIAYEVPKTVSFASPQQEEVAKNLLAEFNLGCDAHSTDHVYRVYVSTFLGFGGNAARQRYEESFVRNTVTRNRLLGQHVGETAESPLLDPCLPTDLQDEIGSPAQKLYLRGTGDFDRCRQLLQPFLNRTNDTQSSLSGVYQPAIDYTNSQFYGFSEFYYCTEDVLRMGGDYNASKYIQVAKGYCATQWKTLKKRFDSGLYASHADLHRLKYQCFKSAWMYEVLHSGFSFPTNYENLKTALLVYEKEVQWTLGAILYRTRFLPLRDIPQESLKGAHSHWRHSFSFLSNCYLFLACFFIVLLSIMLYLLRLRRIHRRAVQRYTPSSVPWLEMSLGSPTLPVNL</sequence>
<dbReference type="PANTHER" id="PTHR11782:SF29">
    <property type="entry name" value="ECTONUCLEOSIDE TRIPHOSPHATE DIPHOSPHOHYDROLASE 4"/>
    <property type="match status" value="1"/>
</dbReference>
<evidence type="ECO:0000256" key="12">
    <source>
        <dbReference type="SAM" id="Phobius"/>
    </source>
</evidence>
<accession>A0A1A8LTE2</accession>
<dbReference type="GO" id="GO:0016020">
    <property type="term" value="C:membrane"/>
    <property type="evidence" value="ECO:0007669"/>
    <property type="project" value="TreeGrafter"/>
</dbReference>
<evidence type="ECO:0000256" key="9">
    <source>
        <dbReference type="PIRSR" id="PIRSR600407-1"/>
    </source>
</evidence>
<reference evidence="13" key="2">
    <citation type="submission" date="2016-06" db="EMBL/GenBank/DDBJ databases">
        <title>The genome of a short-lived fish provides insights into sex chromosome evolution and the genetic control of aging.</title>
        <authorList>
            <person name="Reichwald K."/>
            <person name="Felder M."/>
            <person name="Petzold A."/>
            <person name="Koch P."/>
            <person name="Groth M."/>
            <person name="Platzer M."/>
        </authorList>
    </citation>
    <scope>NUCLEOTIDE SEQUENCE</scope>
    <source>
        <tissue evidence="13">Brain</tissue>
    </source>
</reference>
<feature type="active site" description="Proton acceptor" evidence="9">
    <location>
        <position position="222"/>
    </location>
</feature>
<dbReference type="PANTHER" id="PTHR11782">
    <property type="entry name" value="ADENOSINE/GUANOSINE DIPHOSPHATASE"/>
    <property type="match status" value="1"/>
</dbReference>
<evidence type="ECO:0000256" key="8">
    <source>
        <dbReference type="ARBA" id="ARBA00023180"/>
    </source>
</evidence>
<dbReference type="EMBL" id="HAEF01009073">
    <property type="protein sequence ID" value="SBR47803.1"/>
    <property type="molecule type" value="Transcribed_RNA"/>
</dbReference>
<keyword evidence="10" id="KW-0067">ATP-binding</keyword>
<evidence type="ECO:0000256" key="7">
    <source>
        <dbReference type="ARBA" id="ARBA00023136"/>
    </source>
</evidence>
<dbReference type="CDD" id="cd24045">
    <property type="entry name" value="ASKHA_NBD_NTPDase4-like"/>
    <property type="match status" value="1"/>
</dbReference>
<protein>
    <recommendedName>
        <fullName evidence="3">nucleoside-triphosphate phosphatase</fullName>
        <ecNumber evidence="3">3.6.1.15</ecNumber>
    </recommendedName>
</protein>
<dbReference type="AlphaFoldDB" id="A0A1A8LTE2"/>
<keyword evidence="5 11" id="KW-0378">Hydrolase</keyword>
<dbReference type="GO" id="GO:0006256">
    <property type="term" value="P:UDP catabolic process"/>
    <property type="evidence" value="ECO:0007669"/>
    <property type="project" value="TreeGrafter"/>
</dbReference>
<reference evidence="13" key="1">
    <citation type="submission" date="2016-05" db="EMBL/GenBank/DDBJ databases">
        <authorList>
            <person name="Lavstsen T."/>
            <person name="Jespersen J.S."/>
        </authorList>
    </citation>
    <scope>NUCLEOTIDE SEQUENCE</scope>
    <source>
        <tissue evidence="13">Brain</tissue>
    </source>
</reference>
<keyword evidence="7 12" id="KW-0472">Membrane</keyword>
<dbReference type="FunFam" id="3.30.420.150:FF:000003">
    <property type="entry name" value="ectonucleoside triphosphate diphosphohydrolase 7"/>
    <property type="match status" value="1"/>
</dbReference>
<dbReference type="GO" id="GO:0004382">
    <property type="term" value="F:GDP phosphatase activity"/>
    <property type="evidence" value="ECO:0007669"/>
    <property type="project" value="TreeGrafter"/>
</dbReference>
<feature type="transmembrane region" description="Helical" evidence="12">
    <location>
        <begin position="34"/>
        <end position="54"/>
    </location>
</feature>
<gene>
    <name evidence="13" type="primary">ENTPD4</name>
</gene>
<dbReference type="Gene3D" id="3.30.420.150">
    <property type="entry name" value="Exopolyphosphatase. Domain 2"/>
    <property type="match status" value="1"/>
</dbReference>
<comment type="subcellular location">
    <subcellularLocation>
        <location evidence="1">Endomembrane system</location>
        <topology evidence="1">Multi-pass membrane protein</topology>
    </subcellularLocation>
</comment>
<dbReference type="FunFam" id="3.30.420.40:FF:000057">
    <property type="entry name" value="Ectonucleoside triphosphate diphosphohydrolase 4"/>
    <property type="match status" value="1"/>
</dbReference>
<dbReference type="GO" id="GO:0005794">
    <property type="term" value="C:Golgi apparatus"/>
    <property type="evidence" value="ECO:0007669"/>
    <property type="project" value="TreeGrafter"/>
</dbReference>
<keyword evidence="10" id="KW-0547">Nucleotide-binding</keyword>
<dbReference type="InterPro" id="IPR000407">
    <property type="entry name" value="GDA1_CD39_NTPase"/>
</dbReference>
<dbReference type="PROSITE" id="PS01238">
    <property type="entry name" value="GDA1_CD39_NTPASE"/>
    <property type="match status" value="1"/>
</dbReference>
<keyword evidence="4 12" id="KW-0812">Transmembrane</keyword>
<name>A0A1A8LTE2_9TELE</name>
<keyword evidence="6 12" id="KW-1133">Transmembrane helix</keyword>
<dbReference type="GO" id="GO:0046036">
    <property type="term" value="P:CTP metabolic process"/>
    <property type="evidence" value="ECO:0007669"/>
    <property type="project" value="TreeGrafter"/>
</dbReference>
<dbReference type="GO" id="GO:0005524">
    <property type="term" value="F:ATP binding"/>
    <property type="evidence" value="ECO:0007669"/>
    <property type="project" value="UniProtKB-KW"/>
</dbReference>
<evidence type="ECO:0000256" key="6">
    <source>
        <dbReference type="ARBA" id="ARBA00022989"/>
    </source>
</evidence>
<dbReference type="Pfam" id="PF01150">
    <property type="entry name" value="GDA1_CD39"/>
    <property type="match status" value="1"/>
</dbReference>
<feature type="binding site" evidence="10">
    <location>
        <begin position="274"/>
        <end position="278"/>
    </location>
    <ligand>
        <name>ATP</name>
        <dbReference type="ChEBI" id="CHEBI:30616"/>
    </ligand>
</feature>
<evidence type="ECO:0000256" key="2">
    <source>
        <dbReference type="ARBA" id="ARBA00009283"/>
    </source>
</evidence>
<feature type="transmembrane region" description="Helical" evidence="12">
    <location>
        <begin position="566"/>
        <end position="584"/>
    </location>
</feature>